<keyword evidence="1" id="KW-0472">Membrane</keyword>
<dbReference type="HOGENOM" id="CLU_456895_0_0_11"/>
<keyword evidence="1" id="KW-0812">Transmembrane</keyword>
<feature type="transmembrane region" description="Helical" evidence="1">
    <location>
        <begin position="402"/>
        <end position="426"/>
    </location>
</feature>
<feature type="transmembrane region" description="Helical" evidence="1">
    <location>
        <begin position="12"/>
        <end position="40"/>
    </location>
</feature>
<dbReference type="Proteomes" id="UP000014204">
    <property type="component" value="Unassembled WGS sequence"/>
</dbReference>
<sequence length="597" mass="65818">MKSFQNHDDQDIWNILICSGVQIVGFWAVVMALCAIGLFFGFPLQAAYVIVSFCVVVALSAFLSEWAGKVVMISAAVSLCAIALSCFLAGQFIDWSCDGNMYHKIAVAALSEGWNPFRGSVADAEAYSFVYPEGSSAVLWVDHYAQGLWEFSSCLYAFTHNMEASKCYTLLAMLALSFLVSGYLGVKGFKGWQACVAGLVAGANPIALAQFSTYYNDAFLVLSLGILIVGLIMIADSDALALRGIALLAVASAFVGCVGTKFTGLAYAGMFSLAFACLYIVFGVQRRNGFSFRELLKLGTFLVGTVLVSVLVIGFSPYVTNYIHEGHPFYPLFGEGAVDIMTGNSPSWITGMSSSIEKVITSLFSPVSNPYLGHESAEPLFKVPFTWDESELSWLRSCDLRMSGFGVLFSGSFILCLLVCPVMLVVLYRRCRLFFACFVAYLIATVGLMLGLSDSWWARYSGYAYYFVVFVLVFLFFDANSRKKAWYRRVSAFTSVTLLVCLLANSAFFFSYNIVPHWLDSREWYDTIDSLAEVTERDDVDLHIGVRGAQPGLLYTLRDWGIPFEYEGINPEGFVADGELQHLEYRFNPKSGNDGAE</sequence>
<gene>
    <name evidence="2" type="ORF">C811_00158</name>
</gene>
<name>R9L2K6_9ACTN</name>
<evidence type="ECO:0008006" key="4">
    <source>
        <dbReference type="Google" id="ProtNLM"/>
    </source>
</evidence>
<feature type="transmembrane region" description="Helical" evidence="1">
    <location>
        <begin position="46"/>
        <end position="63"/>
    </location>
</feature>
<keyword evidence="3" id="KW-1185">Reference proteome</keyword>
<feature type="transmembrane region" description="Helical" evidence="1">
    <location>
        <begin position="240"/>
        <end position="259"/>
    </location>
</feature>
<feature type="transmembrane region" description="Helical" evidence="1">
    <location>
        <begin position="463"/>
        <end position="480"/>
    </location>
</feature>
<dbReference type="RefSeq" id="WP_016308407.1">
    <property type="nucleotide sequence ID" value="NZ_KE159646.1"/>
</dbReference>
<reference evidence="2 3" key="1">
    <citation type="submission" date="2013-04" db="EMBL/GenBank/DDBJ databases">
        <title>The Genome Sequence of Enterorhabdus caecimuris B7.</title>
        <authorList>
            <consortium name="The Broad Institute Genomics Platform"/>
            <consortium name="The Broad Institute Genome Sequencing Center for Infectious Disease"/>
            <person name="Earl A."/>
            <person name="Xavier R."/>
            <person name="Elson C."/>
            <person name="Duck W."/>
            <person name="Walker B."/>
            <person name="Young S."/>
            <person name="Zeng Q."/>
            <person name="Gargeya S."/>
            <person name="Fitzgerald M."/>
            <person name="Haas B."/>
            <person name="Abouelleil A."/>
            <person name="Allen A.W."/>
            <person name="Alvarado L."/>
            <person name="Arachchi H.M."/>
            <person name="Berlin A.M."/>
            <person name="Chapman S.B."/>
            <person name="Gainer-Dewar J."/>
            <person name="Goldberg J."/>
            <person name="Griggs A."/>
            <person name="Gujja S."/>
            <person name="Hansen M."/>
            <person name="Howarth C."/>
            <person name="Imamovic A."/>
            <person name="Ireland A."/>
            <person name="Larimer J."/>
            <person name="McCowan C."/>
            <person name="Murphy C."/>
            <person name="Pearson M."/>
            <person name="Poon T.W."/>
            <person name="Priest M."/>
            <person name="Roberts A."/>
            <person name="Saif S."/>
            <person name="Shea T."/>
            <person name="Sisk P."/>
            <person name="Sykes S."/>
            <person name="Wortman J."/>
            <person name="Nusbaum C."/>
            <person name="Birren B."/>
        </authorList>
    </citation>
    <scope>NUCLEOTIDE SEQUENCE [LARGE SCALE GENOMIC DNA]</scope>
    <source>
        <strain evidence="2 3">B7</strain>
    </source>
</reference>
<comment type="caution">
    <text evidence="2">The sequence shown here is derived from an EMBL/GenBank/DDBJ whole genome shotgun (WGS) entry which is preliminary data.</text>
</comment>
<feature type="transmembrane region" description="Helical" evidence="1">
    <location>
        <begin position="193"/>
        <end position="212"/>
    </location>
</feature>
<dbReference type="AlphaFoldDB" id="R9L2K6"/>
<keyword evidence="1" id="KW-1133">Transmembrane helix</keyword>
<feature type="transmembrane region" description="Helical" evidence="1">
    <location>
        <begin position="433"/>
        <end position="451"/>
    </location>
</feature>
<evidence type="ECO:0000313" key="2">
    <source>
        <dbReference type="EMBL" id="EOS52875.1"/>
    </source>
</evidence>
<feature type="transmembrane region" description="Helical" evidence="1">
    <location>
        <begin position="265"/>
        <end position="284"/>
    </location>
</feature>
<feature type="transmembrane region" description="Helical" evidence="1">
    <location>
        <begin position="168"/>
        <end position="186"/>
    </location>
</feature>
<dbReference type="OrthoDB" id="5323771at2"/>
<dbReference type="GeneID" id="82189819"/>
<feature type="transmembrane region" description="Helical" evidence="1">
    <location>
        <begin position="218"/>
        <end position="235"/>
    </location>
</feature>
<organism evidence="2 3">
    <name type="scientific">Adlercreutzia caecimuris B7</name>
    <dbReference type="NCBI Taxonomy" id="1235794"/>
    <lineage>
        <taxon>Bacteria</taxon>
        <taxon>Bacillati</taxon>
        <taxon>Actinomycetota</taxon>
        <taxon>Coriobacteriia</taxon>
        <taxon>Eggerthellales</taxon>
        <taxon>Eggerthellaceae</taxon>
        <taxon>Adlercreutzia</taxon>
    </lineage>
</organism>
<dbReference type="EMBL" id="ASSY01000002">
    <property type="protein sequence ID" value="EOS52875.1"/>
    <property type="molecule type" value="Genomic_DNA"/>
</dbReference>
<proteinExistence type="predicted"/>
<protein>
    <recommendedName>
        <fullName evidence="4">Glycosyltransferase RgtA/B/C/D-like domain-containing protein</fullName>
    </recommendedName>
</protein>
<feature type="transmembrane region" description="Helical" evidence="1">
    <location>
        <begin position="70"/>
        <end position="93"/>
    </location>
</feature>
<feature type="transmembrane region" description="Helical" evidence="1">
    <location>
        <begin position="296"/>
        <end position="319"/>
    </location>
</feature>
<feature type="transmembrane region" description="Helical" evidence="1">
    <location>
        <begin position="492"/>
        <end position="515"/>
    </location>
</feature>
<accession>R9L2K6</accession>
<dbReference type="eggNOG" id="ENOG502Z9AR">
    <property type="taxonomic scope" value="Bacteria"/>
</dbReference>
<evidence type="ECO:0000256" key="1">
    <source>
        <dbReference type="SAM" id="Phobius"/>
    </source>
</evidence>
<evidence type="ECO:0000313" key="3">
    <source>
        <dbReference type="Proteomes" id="UP000014204"/>
    </source>
</evidence>